<dbReference type="EMBL" id="JAVFWL010000003">
    <property type="protein sequence ID" value="KAK6744795.1"/>
    <property type="molecule type" value="Genomic_DNA"/>
</dbReference>
<evidence type="ECO:0008006" key="4">
    <source>
        <dbReference type="Google" id="ProtNLM"/>
    </source>
</evidence>
<dbReference type="Pfam" id="PF17641">
    <property type="entry name" value="ASPRs"/>
    <property type="match status" value="1"/>
</dbReference>
<organism evidence="2 3">
    <name type="scientific">Necator americanus</name>
    <name type="common">Human hookworm</name>
    <dbReference type="NCBI Taxonomy" id="51031"/>
    <lineage>
        <taxon>Eukaryota</taxon>
        <taxon>Metazoa</taxon>
        <taxon>Ecdysozoa</taxon>
        <taxon>Nematoda</taxon>
        <taxon>Chromadorea</taxon>
        <taxon>Rhabditida</taxon>
        <taxon>Rhabditina</taxon>
        <taxon>Rhabditomorpha</taxon>
        <taxon>Strongyloidea</taxon>
        <taxon>Ancylostomatidae</taxon>
        <taxon>Bunostominae</taxon>
        <taxon>Necator</taxon>
    </lineage>
</organism>
<protein>
    <recommendedName>
        <fullName evidence="4">SCP-like protein</fullName>
    </recommendedName>
</protein>
<keyword evidence="1" id="KW-0732">Signal</keyword>
<sequence length="355" mass="41577">MFVFLLKIFSLLLMINTGESLPFGDNLPFCPTQFRWRDRLNLLVEIFKAAGAEFSDELYRCDLEFKARDCFRSYGCPKGNNITILISGSSNTKYWDYWGAYYFFQEVAKSWSRELNETPAKSLDVKMIVSIEYEKSMDLRPRDSGHHWSLCNVPDKKYVARERFMDTRDELNKLCGECEKLLLFPGGREIVVTRTERAIPMFVFVIELSSLFVMVSAARSYSRYPSAQKLPHCDETKNEMTWNHRLDLLVDIYDAAGQQFSDRLYSCPLEVEARDCFKNTKPCPNGDNIKLLVHGSSYTSYWNFWGLYWFFDEATKLWSHTLKRMNVSEDHIGCFYEAGSKEYRVVCIFDKSSRY</sequence>
<gene>
    <name evidence="2" type="primary">Necator_chrIII.g12253</name>
    <name evidence="2" type="ORF">RB195_011487</name>
</gene>
<feature type="chain" id="PRO_5045359582" description="SCP-like protein" evidence="1">
    <location>
        <begin position="21"/>
        <end position="355"/>
    </location>
</feature>
<dbReference type="InterPro" id="IPR035109">
    <property type="entry name" value="ASPR"/>
</dbReference>
<feature type="signal peptide" evidence="1">
    <location>
        <begin position="1"/>
        <end position="20"/>
    </location>
</feature>
<evidence type="ECO:0000256" key="1">
    <source>
        <dbReference type="SAM" id="SignalP"/>
    </source>
</evidence>
<name>A0ABR1D4Q6_NECAM</name>
<comment type="caution">
    <text evidence="2">The sequence shown here is derived from an EMBL/GenBank/DDBJ whole genome shotgun (WGS) entry which is preliminary data.</text>
</comment>
<evidence type="ECO:0000313" key="2">
    <source>
        <dbReference type="EMBL" id="KAK6744795.1"/>
    </source>
</evidence>
<dbReference type="Proteomes" id="UP001303046">
    <property type="component" value="Unassembled WGS sequence"/>
</dbReference>
<proteinExistence type="predicted"/>
<evidence type="ECO:0000313" key="3">
    <source>
        <dbReference type="Proteomes" id="UP001303046"/>
    </source>
</evidence>
<reference evidence="2 3" key="1">
    <citation type="submission" date="2023-08" db="EMBL/GenBank/DDBJ databases">
        <title>A Necator americanus chromosomal reference genome.</title>
        <authorList>
            <person name="Ilik V."/>
            <person name="Petrzelkova K.J."/>
            <person name="Pardy F."/>
            <person name="Fuh T."/>
            <person name="Niatou-Singa F.S."/>
            <person name="Gouil Q."/>
            <person name="Baker L."/>
            <person name="Ritchie M.E."/>
            <person name="Jex A.R."/>
            <person name="Gazzola D."/>
            <person name="Li H."/>
            <person name="Toshio Fujiwara R."/>
            <person name="Zhan B."/>
            <person name="Aroian R.V."/>
            <person name="Pafco B."/>
            <person name="Schwarz E.M."/>
        </authorList>
    </citation>
    <scope>NUCLEOTIDE SEQUENCE [LARGE SCALE GENOMIC DNA]</scope>
    <source>
        <strain evidence="2 3">Aroian</strain>
        <tissue evidence="2">Whole animal</tissue>
    </source>
</reference>
<accession>A0ABR1D4Q6</accession>
<keyword evidence="3" id="KW-1185">Reference proteome</keyword>